<sequence length="321" mass="36345" precursor="true">MKSYLYCICSLLGCLFAGPVMSATLPGIPEFIDEMVARHQFDREELKAVFETVDYRPQVIAAISRPSTIKPWLTYRAAFVNARRVKLGLLFWDKHRAALRRAEKQYGVPQEIIVALIGVETIYGQQMGKFRTLDALTTLAFDYPRRAAFFRDELENYLLLAKAQQFDLFEVKSSYAGALGIPQFMPSSYRKYAVDFNGNHKIDLLDEPVDAIGSVANYLKEYGWVKGGPVAVHAQVSEGCCSEITKIPRSLADWQESDVVVSGHLSPQESARLMDYTVTEGKEYWLGFNNFEVITRYNNSDFYAMTVYQLACGLKSARQVN</sequence>
<dbReference type="Gene3D" id="1.10.530.10">
    <property type="match status" value="1"/>
</dbReference>
<dbReference type="SUPFAM" id="SSF53955">
    <property type="entry name" value="Lysozyme-like"/>
    <property type="match status" value="1"/>
</dbReference>
<dbReference type="Gene3D" id="1.10.8.350">
    <property type="entry name" value="Bacterial muramidase"/>
    <property type="match status" value="1"/>
</dbReference>
<gene>
    <name evidence="4" type="ordered locus">Galf_1687</name>
</gene>
<dbReference type="InterPro" id="IPR023346">
    <property type="entry name" value="Lysozyme-like_dom_sf"/>
</dbReference>
<dbReference type="NCBIfam" id="TIGR02282">
    <property type="entry name" value="MltB"/>
    <property type="match status" value="1"/>
</dbReference>
<dbReference type="KEGG" id="gca:Galf_1687"/>
<feature type="domain" description="Transglycosylase SLT" evidence="3">
    <location>
        <begin position="30"/>
        <end position="311"/>
    </location>
</feature>
<dbReference type="FunFam" id="1.10.8.350:FF:000001">
    <property type="entry name" value="Lytic murein transglycosylase B"/>
    <property type="match status" value="1"/>
</dbReference>
<dbReference type="CAZy" id="GH103">
    <property type="family name" value="Glycoside Hydrolase Family 103"/>
</dbReference>
<evidence type="ECO:0000256" key="2">
    <source>
        <dbReference type="SAM" id="SignalP"/>
    </source>
</evidence>
<dbReference type="EMBL" id="CP002159">
    <property type="protein sequence ID" value="ADL55699.1"/>
    <property type="molecule type" value="Genomic_DNA"/>
</dbReference>
<dbReference type="CDD" id="cd13399">
    <property type="entry name" value="Slt35-like"/>
    <property type="match status" value="1"/>
</dbReference>
<feature type="signal peptide" evidence="2">
    <location>
        <begin position="1"/>
        <end position="22"/>
    </location>
</feature>
<name>D9SGQ2_GALCS</name>
<keyword evidence="5" id="KW-1185">Reference proteome</keyword>
<dbReference type="Proteomes" id="UP000001235">
    <property type="component" value="Chromosome"/>
</dbReference>
<accession>D9SGQ2</accession>
<protein>
    <submittedName>
        <fullName evidence="4">Lytic murein transglycosylase B</fullName>
    </submittedName>
</protein>
<evidence type="ECO:0000259" key="3">
    <source>
        <dbReference type="Pfam" id="PF13406"/>
    </source>
</evidence>
<feature type="active site" evidence="1">
    <location>
        <position position="120"/>
    </location>
</feature>
<dbReference type="GO" id="GO:0009253">
    <property type="term" value="P:peptidoglycan catabolic process"/>
    <property type="evidence" value="ECO:0007669"/>
    <property type="project" value="TreeGrafter"/>
</dbReference>
<evidence type="ECO:0000313" key="5">
    <source>
        <dbReference type="Proteomes" id="UP000001235"/>
    </source>
</evidence>
<dbReference type="STRING" id="395494.Galf_1687"/>
<keyword evidence="2" id="KW-0732">Signal</keyword>
<evidence type="ECO:0000313" key="4">
    <source>
        <dbReference type="EMBL" id="ADL55699.1"/>
    </source>
</evidence>
<dbReference type="InterPro" id="IPR043426">
    <property type="entry name" value="MltB-like"/>
</dbReference>
<reference evidence="4 5" key="1">
    <citation type="submission" date="2010-08" db="EMBL/GenBank/DDBJ databases">
        <title>Complete sequence of Gallionella capsiferriformans ES-2.</title>
        <authorList>
            <consortium name="US DOE Joint Genome Institute"/>
            <person name="Lucas S."/>
            <person name="Copeland A."/>
            <person name="Lapidus A."/>
            <person name="Cheng J.-F."/>
            <person name="Bruce D."/>
            <person name="Goodwin L."/>
            <person name="Pitluck S."/>
            <person name="Chertkov O."/>
            <person name="Davenport K.W."/>
            <person name="Detter J.C."/>
            <person name="Han C."/>
            <person name="Tapia R."/>
            <person name="Land M."/>
            <person name="Hauser L."/>
            <person name="Chang Y.-J."/>
            <person name="Jeffries C."/>
            <person name="Kyrpides N."/>
            <person name="Ivanova N."/>
            <person name="Mikhailova N."/>
            <person name="Shelobolina E.S."/>
            <person name="Picardal F."/>
            <person name="Roden E."/>
            <person name="Emerson D."/>
            <person name="Woyke T."/>
        </authorList>
    </citation>
    <scope>NUCLEOTIDE SEQUENCE [LARGE SCALE GENOMIC DNA]</scope>
    <source>
        <strain evidence="4 5">ES-2</strain>
    </source>
</reference>
<dbReference type="InterPro" id="IPR011757">
    <property type="entry name" value="Lytic_transglycosylase_MltB"/>
</dbReference>
<dbReference type="GO" id="GO:0008933">
    <property type="term" value="F:peptidoglycan lytic transglycosylase activity"/>
    <property type="evidence" value="ECO:0007669"/>
    <property type="project" value="TreeGrafter"/>
</dbReference>
<dbReference type="InterPro" id="IPR031304">
    <property type="entry name" value="SLT_2"/>
</dbReference>
<evidence type="ECO:0000256" key="1">
    <source>
        <dbReference type="PIRSR" id="PIRSR611757-1"/>
    </source>
</evidence>
<dbReference type="HOGENOM" id="CLU_035402_1_1_4"/>
<dbReference type="PANTHER" id="PTHR30163:SF9">
    <property type="entry name" value="MEMBRANE-BOUND LYTIC MUREIN TRANSGLYCOSYLASE B"/>
    <property type="match status" value="1"/>
</dbReference>
<dbReference type="eggNOG" id="COG2951">
    <property type="taxonomic scope" value="Bacteria"/>
</dbReference>
<organism evidence="4 5">
    <name type="scientific">Gallionella capsiferriformans (strain ES-2)</name>
    <name type="common">Gallionella ferruginea capsiferriformans (strain ES-2)</name>
    <dbReference type="NCBI Taxonomy" id="395494"/>
    <lineage>
        <taxon>Bacteria</taxon>
        <taxon>Pseudomonadati</taxon>
        <taxon>Pseudomonadota</taxon>
        <taxon>Betaproteobacteria</taxon>
        <taxon>Nitrosomonadales</taxon>
        <taxon>Gallionellaceae</taxon>
        <taxon>Gallionella</taxon>
    </lineage>
</organism>
<feature type="chain" id="PRO_5003128068" evidence="2">
    <location>
        <begin position="23"/>
        <end position="321"/>
    </location>
</feature>
<dbReference type="PANTHER" id="PTHR30163">
    <property type="entry name" value="MEMBRANE-BOUND LYTIC MUREIN TRANSGLYCOSYLASE B"/>
    <property type="match status" value="1"/>
</dbReference>
<dbReference type="Pfam" id="PF13406">
    <property type="entry name" value="SLT_2"/>
    <property type="match status" value="1"/>
</dbReference>
<proteinExistence type="predicted"/>
<dbReference type="AlphaFoldDB" id="D9SGQ2"/>